<evidence type="ECO:0000256" key="5">
    <source>
        <dbReference type="SAM" id="MobiDB-lite"/>
    </source>
</evidence>
<comment type="caution">
    <text evidence="8">The sequence shown here is derived from an EMBL/GenBank/DDBJ whole genome shotgun (WGS) entry which is preliminary data.</text>
</comment>
<keyword evidence="3" id="KW-0862">Zinc</keyword>
<keyword evidence="1" id="KW-0479">Metal-binding</keyword>
<dbReference type="SUPFAM" id="SSF57850">
    <property type="entry name" value="RING/U-box"/>
    <property type="match status" value="1"/>
</dbReference>
<feature type="domain" description="RING-CH-type" evidence="7">
    <location>
        <begin position="100"/>
        <end position="166"/>
    </location>
</feature>
<gene>
    <name evidence="8" type="ORF">OSTQU699_LOCUS9379</name>
</gene>
<reference evidence="8" key="1">
    <citation type="submission" date="2020-12" db="EMBL/GenBank/DDBJ databases">
        <authorList>
            <person name="Iha C."/>
        </authorList>
    </citation>
    <scope>NUCLEOTIDE SEQUENCE</scope>
</reference>
<keyword evidence="4" id="KW-0175">Coiled coil</keyword>
<dbReference type="InterPro" id="IPR011016">
    <property type="entry name" value="Znf_RING-CH"/>
</dbReference>
<sequence length="236" mass="25316">MGSGARLGRAASHDSDVARARSSSGALSVSGMPEYAQSPHKGGPPLGRQLSGSLAPRGAPAPVRTRSAKDGRRAGSRHGQARSPGGVGSVASATPRTDVTANSMDPNCRICMESVTLRDFEARRAMRLGCKCSSGLEIVHFPCAKRWFRIRRSVACEICEAEARNLPEGLKNEIRELAAAAETARREEARERMRSLAQARIDALSRSDEVHLCTYTTFCLLPAAIAAIALVFFFYG</sequence>
<evidence type="ECO:0000256" key="6">
    <source>
        <dbReference type="SAM" id="Phobius"/>
    </source>
</evidence>
<dbReference type="Pfam" id="PF12906">
    <property type="entry name" value="RINGv"/>
    <property type="match status" value="1"/>
</dbReference>
<evidence type="ECO:0000256" key="2">
    <source>
        <dbReference type="ARBA" id="ARBA00022771"/>
    </source>
</evidence>
<dbReference type="SMART" id="SM00744">
    <property type="entry name" value="RINGv"/>
    <property type="match status" value="1"/>
</dbReference>
<organism evidence="8 9">
    <name type="scientific">Ostreobium quekettii</name>
    <dbReference type="NCBI Taxonomy" id="121088"/>
    <lineage>
        <taxon>Eukaryota</taxon>
        <taxon>Viridiplantae</taxon>
        <taxon>Chlorophyta</taxon>
        <taxon>core chlorophytes</taxon>
        <taxon>Ulvophyceae</taxon>
        <taxon>TCBD clade</taxon>
        <taxon>Bryopsidales</taxon>
        <taxon>Ostreobineae</taxon>
        <taxon>Ostreobiaceae</taxon>
        <taxon>Ostreobium</taxon>
    </lineage>
</organism>
<feature type="coiled-coil region" evidence="4">
    <location>
        <begin position="170"/>
        <end position="199"/>
    </location>
</feature>
<dbReference type="PROSITE" id="PS51292">
    <property type="entry name" value="ZF_RING_CH"/>
    <property type="match status" value="1"/>
</dbReference>
<dbReference type="EMBL" id="CAJHUC010002590">
    <property type="protein sequence ID" value="CAD7704022.1"/>
    <property type="molecule type" value="Genomic_DNA"/>
</dbReference>
<evidence type="ECO:0000259" key="7">
    <source>
        <dbReference type="PROSITE" id="PS51292"/>
    </source>
</evidence>
<feature type="transmembrane region" description="Helical" evidence="6">
    <location>
        <begin position="215"/>
        <end position="235"/>
    </location>
</feature>
<evidence type="ECO:0000313" key="9">
    <source>
        <dbReference type="Proteomes" id="UP000708148"/>
    </source>
</evidence>
<dbReference type="InterPro" id="IPR013083">
    <property type="entry name" value="Znf_RING/FYVE/PHD"/>
</dbReference>
<evidence type="ECO:0000313" key="8">
    <source>
        <dbReference type="EMBL" id="CAD7704022.1"/>
    </source>
</evidence>
<feature type="compositionally biased region" description="Polar residues" evidence="5">
    <location>
        <begin position="91"/>
        <end position="102"/>
    </location>
</feature>
<dbReference type="Proteomes" id="UP000708148">
    <property type="component" value="Unassembled WGS sequence"/>
</dbReference>
<keyword evidence="9" id="KW-1185">Reference proteome</keyword>
<dbReference type="Gene3D" id="3.30.40.10">
    <property type="entry name" value="Zinc/RING finger domain, C3HC4 (zinc finger)"/>
    <property type="match status" value="1"/>
</dbReference>
<keyword evidence="6" id="KW-0472">Membrane</keyword>
<proteinExistence type="predicted"/>
<evidence type="ECO:0000256" key="4">
    <source>
        <dbReference type="SAM" id="Coils"/>
    </source>
</evidence>
<feature type="region of interest" description="Disordered" evidence="5">
    <location>
        <begin position="1"/>
        <end position="102"/>
    </location>
</feature>
<accession>A0A8S1J9Z2</accession>
<keyword evidence="6" id="KW-0812">Transmembrane</keyword>
<dbReference type="PANTHER" id="PTHR46214">
    <property type="entry name" value="ZINC FINGER, RING-CH-TYPE"/>
    <property type="match status" value="1"/>
</dbReference>
<dbReference type="PANTHER" id="PTHR46214:SF8">
    <property type="entry name" value="RING_FYVE_PHD ZINC FINGER SUPERFAMILY PROTEIN"/>
    <property type="match status" value="1"/>
</dbReference>
<name>A0A8S1J9Z2_9CHLO</name>
<keyword evidence="6" id="KW-1133">Transmembrane helix</keyword>
<dbReference type="AlphaFoldDB" id="A0A8S1J9Z2"/>
<protein>
    <recommendedName>
        <fullName evidence="7">RING-CH-type domain-containing protein</fullName>
    </recommendedName>
</protein>
<dbReference type="GO" id="GO:0008270">
    <property type="term" value="F:zinc ion binding"/>
    <property type="evidence" value="ECO:0007669"/>
    <property type="project" value="UniProtKB-KW"/>
</dbReference>
<keyword evidence="2" id="KW-0863">Zinc-finger</keyword>
<evidence type="ECO:0000256" key="1">
    <source>
        <dbReference type="ARBA" id="ARBA00022723"/>
    </source>
</evidence>
<dbReference type="OrthoDB" id="435038at2759"/>
<evidence type="ECO:0000256" key="3">
    <source>
        <dbReference type="ARBA" id="ARBA00022833"/>
    </source>
</evidence>